<evidence type="ECO:0000256" key="1">
    <source>
        <dbReference type="ARBA" id="ARBA00022737"/>
    </source>
</evidence>
<dbReference type="CDD" id="cd16448">
    <property type="entry name" value="RING-H2"/>
    <property type="match status" value="1"/>
</dbReference>
<keyword evidence="4" id="KW-0863">Zinc-finger</keyword>
<evidence type="ECO:0000256" key="4">
    <source>
        <dbReference type="PROSITE-ProRule" id="PRU00175"/>
    </source>
</evidence>
<dbReference type="InterPro" id="IPR036770">
    <property type="entry name" value="Ankyrin_rpt-contain_sf"/>
</dbReference>
<name>A0A813GXL6_POLGL</name>
<organism evidence="7 8">
    <name type="scientific">Polarella glacialis</name>
    <name type="common">Dinoflagellate</name>
    <dbReference type="NCBI Taxonomy" id="89957"/>
    <lineage>
        <taxon>Eukaryota</taxon>
        <taxon>Sar</taxon>
        <taxon>Alveolata</taxon>
        <taxon>Dinophyceae</taxon>
        <taxon>Suessiales</taxon>
        <taxon>Suessiaceae</taxon>
        <taxon>Polarella</taxon>
    </lineage>
</organism>
<feature type="compositionally biased region" description="Polar residues" evidence="5">
    <location>
        <begin position="588"/>
        <end position="600"/>
    </location>
</feature>
<dbReference type="OrthoDB" id="2335338at2759"/>
<dbReference type="PROSITE" id="PS50089">
    <property type="entry name" value="ZF_RING_2"/>
    <property type="match status" value="1"/>
</dbReference>
<dbReference type="SUPFAM" id="SSF48452">
    <property type="entry name" value="TPR-like"/>
    <property type="match status" value="1"/>
</dbReference>
<dbReference type="Proteomes" id="UP000654075">
    <property type="component" value="Unassembled WGS sequence"/>
</dbReference>
<keyword evidence="8" id="KW-1185">Reference proteome</keyword>
<dbReference type="Gene3D" id="3.30.40.10">
    <property type="entry name" value="Zinc/RING finger domain, C3HC4 (zinc finger)"/>
    <property type="match status" value="1"/>
</dbReference>
<dbReference type="SUPFAM" id="SSF48403">
    <property type="entry name" value="Ankyrin repeat"/>
    <property type="match status" value="1"/>
</dbReference>
<dbReference type="PROSITE" id="PS50088">
    <property type="entry name" value="ANK_REPEAT"/>
    <property type="match status" value="2"/>
</dbReference>
<dbReference type="InterPro" id="IPR002110">
    <property type="entry name" value="Ankyrin_rpt"/>
</dbReference>
<evidence type="ECO:0000313" key="8">
    <source>
        <dbReference type="Proteomes" id="UP000654075"/>
    </source>
</evidence>
<sequence length="664" mass="71839">MDGYPNASAFILFISTGRCSPTEVESLLMPRSSRRASEVPETDCNICSEPFAACDSVVTLPCRDMSACPSAFHPWCLFRSCQTSLHSPAACPLCRASNVSADLFPDIDVNHLNKDGAGAVHFACRYGTAKVLEVLIKWGCSIELASQKDGLSARPLHHAVVSGHPSNIKVLLAARARADALDGFCRSPLELARLAGHSDRNLEEIIRLLESAVPSAMNIKRANELREQGNSCFKNEDFGGAVDLYGESIETHGGDSRTYANRAAAWLKLSRITTDGAEKHDLLLRSVRDARSCVGLDPSSEKGYFRLAVALMGCRQPALAMECVQRGLLHCPGSSSLNQLAWELQARSVPVHRPRSGEVVLPGSGDVAAPCNYCHALLLVPFTSVCQYCGCDPAGAGMGDLLAKYGVEWAMESESFQAEMEIEAADMDAGLEASIREADDRAVDANATLSAAIFESRRVPLCISLLEYSRSPQSFREVFLEGSSFEACRQGLRETEALTELWGSGGVPELVSGAKLLVHPEQAQALLLQLHSGFVQIQPDREYEGSPQEVQLRPRHVIVSEDFEPALLEAIAALPGRGTKRISEKQRQPMTDATSSSSGDQVPKEDDTDEPLMPVSRTFIHFSEASSIWSGPTHGQKTSSTTSAPNPRQSRTQGAGLREHVSSD</sequence>
<dbReference type="GO" id="GO:0051879">
    <property type="term" value="F:Hsp90 protein binding"/>
    <property type="evidence" value="ECO:0007669"/>
    <property type="project" value="TreeGrafter"/>
</dbReference>
<keyword evidence="1" id="KW-0677">Repeat</keyword>
<comment type="caution">
    <text evidence="7">The sequence shown here is derived from an EMBL/GenBank/DDBJ whole genome shotgun (WGS) entry which is preliminary data.</text>
</comment>
<dbReference type="Pfam" id="PF12796">
    <property type="entry name" value="Ank_2"/>
    <property type="match status" value="1"/>
</dbReference>
<keyword evidence="4" id="KW-0862">Zinc</keyword>
<dbReference type="GO" id="GO:0005737">
    <property type="term" value="C:cytoplasm"/>
    <property type="evidence" value="ECO:0007669"/>
    <property type="project" value="UniProtKB-ARBA"/>
</dbReference>
<keyword evidence="3" id="KW-0040">ANK repeat</keyword>
<reference evidence="7" key="1">
    <citation type="submission" date="2021-02" db="EMBL/GenBank/DDBJ databases">
        <authorList>
            <person name="Dougan E. K."/>
            <person name="Rhodes N."/>
            <person name="Thang M."/>
            <person name="Chan C."/>
        </authorList>
    </citation>
    <scope>NUCLEOTIDE SEQUENCE</scope>
</reference>
<dbReference type="SUPFAM" id="SSF57850">
    <property type="entry name" value="RING/U-box"/>
    <property type="match status" value="1"/>
</dbReference>
<evidence type="ECO:0000256" key="2">
    <source>
        <dbReference type="ARBA" id="ARBA00022803"/>
    </source>
</evidence>
<evidence type="ECO:0000259" key="6">
    <source>
        <dbReference type="PROSITE" id="PS50089"/>
    </source>
</evidence>
<evidence type="ECO:0000313" key="7">
    <source>
        <dbReference type="EMBL" id="CAE8630042.1"/>
    </source>
</evidence>
<proteinExistence type="predicted"/>
<evidence type="ECO:0000256" key="3">
    <source>
        <dbReference type="PROSITE-ProRule" id="PRU00023"/>
    </source>
</evidence>
<dbReference type="Gene3D" id="1.25.40.20">
    <property type="entry name" value="Ankyrin repeat-containing domain"/>
    <property type="match status" value="1"/>
</dbReference>
<dbReference type="AlphaFoldDB" id="A0A813GXL6"/>
<keyword evidence="4" id="KW-0479">Metal-binding</keyword>
<gene>
    <name evidence="7" type="ORF">PGLA1383_LOCUS46439</name>
</gene>
<feature type="compositionally biased region" description="Polar residues" evidence="5">
    <location>
        <begin position="624"/>
        <end position="653"/>
    </location>
</feature>
<dbReference type="InterPro" id="IPR011990">
    <property type="entry name" value="TPR-like_helical_dom_sf"/>
</dbReference>
<feature type="region of interest" description="Disordered" evidence="5">
    <location>
        <begin position="578"/>
        <end position="612"/>
    </location>
</feature>
<dbReference type="Gene3D" id="1.25.40.10">
    <property type="entry name" value="Tetratricopeptide repeat domain"/>
    <property type="match status" value="1"/>
</dbReference>
<evidence type="ECO:0000256" key="5">
    <source>
        <dbReference type="SAM" id="MobiDB-lite"/>
    </source>
</evidence>
<accession>A0A813GXL6</accession>
<feature type="repeat" description="ANK" evidence="3">
    <location>
        <begin position="115"/>
        <end position="147"/>
    </location>
</feature>
<dbReference type="PANTHER" id="PTHR22904:SF523">
    <property type="entry name" value="STRESS-INDUCED-PHOSPHOPROTEIN 1"/>
    <property type="match status" value="1"/>
</dbReference>
<dbReference type="InterPro" id="IPR001841">
    <property type="entry name" value="Znf_RING"/>
</dbReference>
<keyword evidence="2" id="KW-0802">TPR repeat</keyword>
<dbReference type="InterPro" id="IPR013083">
    <property type="entry name" value="Znf_RING/FYVE/PHD"/>
</dbReference>
<dbReference type="PANTHER" id="PTHR22904">
    <property type="entry name" value="TPR REPEAT CONTAINING PROTEIN"/>
    <property type="match status" value="1"/>
</dbReference>
<dbReference type="GO" id="GO:0008270">
    <property type="term" value="F:zinc ion binding"/>
    <property type="evidence" value="ECO:0007669"/>
    <property type="project" value="UniProtKB-KW"/>
</dbReference>
<protein>
    <recommendedName>
        <fullName evidence="6">RING-type domain-containing protein</fullName>
    </recommendedName>
</protein>
<feature type="repeat" description="ANK" evidence="3">
    <location>
        <begin position="151"/>
        <end position="183"/>
    </location>
</feature>
<dbReference type="EMBL" id="CAJNNV010029778">
    <property type="protein sequence ID" value="CAE8630042.1"/>
    <property type="molecule type" value="Genomic_DNA"/>
</dbReference>
<feature type="region of interest" description="Disordered" evidence="5">
    <location>
        <begin position="624"/>
        <end position="664"/>
    </location>
</feature>
<feature type="domain" description="RING-type" evidence="6">
    <location>
        <begin position="44"/>
        <end position="95"/>
    </location>
</feature>